<reference evidence="1 2" key="1">
    <citation type="submission" date="2016-06" db="EMBL/GenBank/DDBJ databases">
        <authorList>
            <person name="Kjaerup R.B."/>
            <person name="Dalgaard T.S."/>
            <person name="Juul-Madsen H.R."/>
        </authorList>
    </citation>
    <scope>NUCLEOTIDE SEQUENCE [LARGE SCALE GENOMIC DNA]</scope>
    <source>
        <strain evidence="1 2">DSM 43363</strain>
    </source>
</reference>
<organism evidence="1 2">
    <name type="scientific">Micromonospora peucetia</name>
    <dbReference type="NCBI Taxonomy" id="47871"/>
    <lineage>
        <taxon>Bacteria</taxon>
        <taxon>Bacillati</taxon>
        <taxon>Actinomycetota</taxon>
        <taxon>Actinomycetes</taxon>
        <taxon>Micromonosporales</taxon>
        <taxon>Micromonosporaceae</taxon>
        <taxon>Micromonospora</taxon>
    </lineage>
</organism>
<evidence type="ECO:0000313" key="1">
    <source>
        <dbReference type="EMBL" id="SCL47080.1"/>
    </source>
</evidence>
<protein>
    <submittedName>
        <fullName evidence="1">Uncharacterized protein</fullName>
    </submittedName>
</protein>
<proteinExistence type="predicted"/>
<name>A0A1C6TZ15_9ACTN</name>
<sequence>MRRNLPVGLLLRVEQRQRRHPLPLVVPIGALCGLGIGRPGRRRRTELLPLGAQPIEVVPSDADGCLDREAGIVSDLPVRLRGSVCGYGQRCRGGQ</sequence>
<dbReference type="EMBL" id="FMIC01000002">
    <property type="protein sequence ID" value="SCL47080.1"/>
    <property type="molecule type" value="Genomic_DNA"/>
</dbReference>
<evidence type="ECO:0000313" key="2">
    <source>
        <dbReference type="Proteomes" id="UP000199343"/>
    </source>
</evidence>
<gene>
    <name evidence="1" type="ORF">GA0070608_0163</name>
</gene>
<dbReference type="AlphaFoldDB" id="A0A1C6TZ15"/>
<dbReference type="Proteomes" id="UP000199343">
    <property type="component" value="Unassembled WGS sequence"/>
</dbReference>
<accession>A0A1C6TZ15</accession>